<gene>
    <name evidence="1" type="ORF">MALGJ_44270</name>
</gene>
<organism evidence="1 2">
    <name type="scientific">Mycolicibacter algericus</name>
    <name type="common">Mycobacterium algericum</name>
    <dbReference type="NCBI Taxonomy" id="1288388"/>
    <lineage>
        <taxon>Bacteria</taxon>
        <taxon>Bacillati</taxon>
        <taxon>Actinomycetota</taxon>
        <taxon>Actinomycetes</taxon>
        <taxon>Mycobacteriales</taxon>
        <taxon>Mycobacteriaceae</taxon>
        <taxon>Mycolicibacter</taxon>
    </lineage>
</organism>
<dbReference type="EMBL" id="BLKY01000001">
    <property type="protein sequence ID" value="GFG87751.1"/>
    <property type="molecule type" value="Genomic_DNA"/>
</dbReference>
<protein>
    <submittedName>
        <fullName evidence="1">Uncharacterized protein</fullName>
    </submittedName>
</protein>
<accession>A0A7I9YGD4</accession>
<comment type="caution">
    <text evidence="1">The sequence shown here is derived from an EMBL/GenBank/DDBJ whole genome shotgun (WGS) entry which is preliminary data.</text>
</comment>
<evidence type="ECO:0000313" key="1">
    <source>
        <dbReference type="EMBL" id="GFG87751.1"/>
    </source>
</evidence>
<name>A0A7I9YGD4_MYCAL</name>
<reference evidence="1 2" key="1">
    <citation type="journal article" date="2019" name="Emerg. Microbes Infect.">
        <title>Comprehensive subspecies identification of 175 nontuberculous mycobacteria species based on 7547 genomic profiles.</title>
        <authorList>
            <person name="Matsumoto Y."/>
            <person name="Kinjo T."/>
            <person name="Motooka D."/>
            <person name="Nabeya D."/>
            <person name="Jung N."/>
            <person name="Uechi K."/>
            <person name="Horii T."/>
            <person name="Iida T."/>
            <person name="Fujita J."/>
            <person name="Nakamura S."/>
        </authorList>
    </citation>
    <scope>NUCLEOTIDE SEQUENCE [LARGE SCALE GENOMIC DNA]</scope>
    <source>
        <strain evidence="1 2">JCM 30723</strain>
    </source>
</reference>
<proteinExistence type="predicted"/>
<sequence>MAATEVMGLLALRAHSPMEAPAGVAPAVTAVTEVSGARAVRPQMQARTAAMVQEAWAERVLPGPLNIPTAVPVATVAGAERSVKGGAAAMGDAAAMPTHIQMAVAATAVLGDRVLPPRTV</sequence>
<dbReference type="Proteomes" id="UP000465305">
    <property type="component" value="Unassembled WGS sequence"/>
</dbReference>
<dbReference type="AlphaFoldDB" id="A0A7I9YGD4"/>
<evidence type="ECO:0000313" key="2">
    <source>
        <dbReference type="Proteomes" id="UP000465305"/>
    </source>
</evidence>